<dbReference type="Pfam" id="PF10282">
    <property type="entry name" value="Lactonase"/>
    <property type="match status" value="1"/>
</dbReference>
<protein>
    <submittedName>
        <fullName evidence="2">Lactonase family protein</fullName>
    </submittedName>
</protein>
<evidence type="ECO:0000313" key="3">
    <source>
        <dbReference type="Proteomes" id="UP001055868"/>
    </source>
</evidence>
<dbReference type="InterPro" id="IPR050282">
    <property type="entry name" value="Cycloisomerase_2"/>
</dbReference>
<accession>A0ABY4N8K3</accession>
<sequence>MSAGPKDVGAEHASTVLAYVGSYADESDRGGITPLLVGDGGASLAPQKPVTAPDQAGYLAYRPSTATMYAVDERKTDGRGPVQPPAAVHAFTVGEGGRLTQLSTAPALGPFPTYLVVVEGRDLLVSISHGSFEHIERVVRDPDGTWHTEYVYDDSTVVCYALDDDGGIGAVSDVQVLEGHGVDPNPSPQAGGHGQASAHAHCAVVDPSGRYLLVTDKSTDRIYVFEIDRQLRQVSVYQAPPVTGPRHLVFHPRQSRLFATYEFSSQLVSLDFDPSTGTLTAIDAISTVAGDPGRLNEPADIHIHPRGDVVYVNNRGEDSLAWFDVSSDGYLTRRGQVQLGESIHPGLAARSFAVDPEGAFLLVADRPSGLVRSYSIGTDGALSPLAEVTVPNPAAVIIPSPTDNGQYEGAAS</sequence>
<evidence type="ECO:0000313" key="2">
    <source>
        <dbReference type="EMBL" id="UQN30444.1"/>
    </source>
</evidence>
<dbReference type="EMBL" id="CP097218">
    <property type="protein sequence ID" value="UQN30444.1"/>
    <property type="molecule type" value="Genomic_DNA"/>
</dbReference>
<gene>
    <name evidence="2" type="ORF">M4486_03635</name>
</gene>
<evidence type="ECO:0000256" key="1">
    <source>
        <dbReference type="ARBA" id="ARBA00005564"/>
    </source>
</evidence>
<dbReference type="Gene3D" id="2.130.10.10">
    <property type="entry name" value="YVTN repeat-like/Quinoprotein amine dehydrogenase"/>
    <property type="match status" value="1"/>
</dbReference>
<proteinExistence type="inferred from homology"/>
<dbReference type="PANTHER" id="PTHR30344">
    <property type="entry name" value="6-PHOSPHOGLUCONOLACTONASE-RELATED"/>
    <property type="match status" value="1"/>
</dbReference>
<reference evidence="2" key="1">
    <citation type="submission" date="2022-05" db="EMBL/GenBank/DDBJ databases">
        <title>Genomic analysis of Brachybacterium sp. CBA3104.</title>
        <authorList>
            <person name="Roh S.W."/>
            <person name="Kim Y.B."/>
            <person name="Kim Y."/>
        </authorList>
    </citation>
    <scope>NUCLEOTIDE SEQUENCE</scope>
    <source>
        <strain evidence="2">CBA3104</strain>
    </source>
</reference>
<comment type="similarity">
    <text evidence="1">Belongs to the cycloisomerase 2 family.</text>
</comment>
<organism evidence="2 3">
    <name type="scientific">Brachybacterium kimchii</name>
    <dbReference type="NCBI Taxonomy" id="2942909"/>
    <lineage>
        <taxon>Bacteria</taxon>
        <taxon>Bacillati</taxon>
        <taxon>Actinomycetota</taxon>
        <taxon>Actinomycetes</taxon>
        <taxon>Micrococcales</taxon>
        <taxon>Dermabacteraceae</taxon>
        <taxon>Brachybacterium</taxon>
    </lineage>
</organism>
<dbReference type="InterPro" id="IPR015943">
    <property type="entry name" value="WD40/YVTN_repeat-like_dom_sf"/>
</dbReference>
<dbReference type="InterPro" id="IPR019405">
    <property type="entry name" value="Lactonase_7-beta_prop"/>
</dbReference>
<name>A0ABY4N8K3_9MICO</name>
<dbReference type="PANTHER" id="PTHR30344:SF1">
    <property type="entry name" value="6-PHOSPHOGLUCONOLACTONASE"/>
    <property type="match status" value="1"/>
</dbReference>
<dbReference type="Proteomes" id="UP001055868">
    <property type="component" value="Chromosome"/>
</dbReference>
<keyword evidence="3" id="KW-1185">Reference proteome</keyword>
<dbReference type="SUPFAM" id="SSF75011">
    <property type="entry name" value="3-carboxy-cis,cis-mucoante lactonizing enzyme"/>
    <property type="match status" value="1"/>
</dbReference>
<dbReference type="RefSeq" id="WP_249479759.1">
    <property type="nucleotide sequence ID" value="NZ_CP097218.1"/>
</dbReference>